<protein>
    <submittedName>
        <fullName evidence="4">Stage III sporulation protein AA</fullName>
    </submittedName>
</protein>
<dbReference type="RefSeq" id="WP_068716351.1">
    <property type="nucleotide sequence ID" value="NZ_LWDV01000008.1"/>
</dbReference>
<accession>A0A1C0A9H5</accession>
<dbReference type="GO" id="GO:0005524">
    <property type="term" value="F:ATP binding"/>
    <property type="evidence" value="ECO:0007669"/>
    <property type="project" value="UniProtKB-KW"/>
</dbReference>
<dbReference type="InterPro" id="IPR027417">
    <property type="entry name" value="P-loop_NTPase"/>
</dbReference>
<dbReference type="InterPro" id="IPR014217">
    <property type="entry name" value="Spore_III_AA"/>
</dbReference>
<dbReference type="Gene3D" id="3.40.50.300">
    <property type="entry name" value="P-loop containing nucleotide triphosphate hydrolases"/>
    <property type="match status" value="1"/>
</dbReference>
<dbReference type="NCBIfam" id="TIGR02858">
    <property type="entry name" value="spore_III_AA"/>
    <property type="match status" value="1"/>
</dbReference>
<reference evidence="4 5" key="2">
    <citation type="submission" date="2016-08" db="EMBL/GenBank/DDBJ databases">
        <title>Orenia metallireducens sp. nov. strain Z6, a Novel Metal-reducing Firmicute from the Deep Subsurface.</title>
        <authorList>
            <person name="Maxim B.I."/>
            <person name="Kenneth K."/>
            <person name="Flynn T.M."/>
            <person name="Oloughlin E.J."/>
            <person name="Locke R.A."/>
            <person name="Weber J.R."/>
            <person name="Egan S.M."/>
            <person name="Mackie R.I."/>
            <person name="Cann I.K."/>
        </authorList>
    </citation>
    <scope>NUCLEOTIDE SEQUENCE [LARGE SCALE GENOMIC DNA]</scope>
    <source>
        <strain evidence="4 5">Z6</strain>
    </source>
</reference>
<dbReference type="SMART" id="SM00382">
    <property type="entry name" value="AAA"/>
    <property type="match status" value="1"/>
</dbReference>
<dbReference type="SUPFAM" id="SSF52540">
    <property type="entry name" value="P-loop containing nucleoside triphosphate hydrolases"/>
    <property type="match status" value="1"/>
</dbReference>
<organism evidence="4 5">
    <name type="scientific">Orenia metallireducens</name>
    <dbReference type="NCBI Taxonomy" id="1413210"/>
    <lineage>
        <taxon>Bacteria</taxon>
        <taxon>Bacillati</taxon>
        <taxon>Bacillota</taxon>
        <taxon>Clostridia</taxon>
        <taxon>Halanaerobiales</taxon>
        <taxon>Halobacteroidaceae</taxon>
        <taxon>Orenia</taxon>
    </lineage>
</organism>
<dbReference type="Pfam" id="PF19568">
    <property type="entry name" value="Spore_III_AA"/>
    <property type="match status" value="1"/>
</dbReference>
<proteinExistence type="predicted"/>
<dbReference type="AlphaFoldDB" id="A0A1C0A9H5"/>
<dbReference type="PANTHER" id="PTHR20953">
    <property type="entry name" value="KINASE-RELATED"/>
    <property type="match status" value="1"/>
</dbReference>
<dbReference type="EMBL" id="LWDV01000008">
    <property type="protein sequence ID" value="OCL26947.1"/>
    <property type="molecule type" value="Genomic_DNA"/>
</dbReference>
<evidence type="ECO:0000313" key="5">
    <source>
        <dbReference type="Proteomes" id="UP000093514"/>
    </source>
</evidence>
<keyword evidence="1" id="KW-0547">Nucleotide-binding</keyword>
<evidence type="ECO:0000313" key="4">
    <source>
        <dbReference type="EMBL" id="OCL26947.1"/>
    </source>
</evidence>
<dbReference type="InterPro" id="IPR045735">
    <property type="entry name" value="Spore_III_AA_AAA+_ATPase"/>
</dbReference>
<name>A0A1C0A9H5_9FIRM</name>
<keyword evidence="5" id="KW-1185">Reference proteome</keyword>
<gene>
    <name evidence="4" type="ORF">U472_05525</name>
</gene>
<comment type="caution">
    <text evidence="4">The sequence shown here is derived from an EMBL/GenBank/DDBJ whole genome shotgun (WGS) entry which is preliminary data.</text>
</comment>
<feature type="domain" description="AAA+ ATPase" evidence="3">
    <location>
        <begin position="158"/>
        <end position="308"/>
    </location>
</feature>
<dbReference type="Proteomes" id="UP000093514">
    <property type="component" value="Unassembled WGS sequence"/>
</dbReference>
<evidence type="ECO:0000259" key="3">
    <source>
        <dbReference type="SMART" id="SM00382"/>
    </source>
</evidence>
<evidence type="ECO:0000256" key="2">
    <source>
        <dbReference type="ARBA" id="ARBA00022840"/>
    </source>
</evidence>
<reference evidence="5" key="1">
    <citation type="submission" date="2016-07" db="EMBL/GenBank/DDBJ databases">
        <authorList>
            <person name="Florea S."/>
            <person name="Webb J.S."/>
            <person name="Jaromczyk J."/>
            <person name="Schardl C.L."/>
        </authorList>
    </citation>
    <scope>NUCLEOTIDE SEQUENCE [LARGE SCALE GENOMIC DNA]</scope>
    <source>
        <strain evidence="5">Z6</strain>
    </source>
</reference>
<keyword evidence="2" id="KW-0067">ATP-binding</keyword>
<dbReference type="InterPro" id="IPR003593">
    <property type="entry name" value="AAA+_ATPase"/>
</dbReference>
<dbReference type="PANTHER" id="PTHR20953:SF3">
    <property type="entry name" value="P-LOOP CONTAINING NUCLEOSIDE TRIPHOSPHATE HYDROLASES SUPERFAMILY PROTEIN"/>
    <property type="match status" value="1"/>
</dbReference>
<sequence>MENKMNRILRQGILPVLAPELRRIINHIDDNKIDDLIEIRLRVGKPLILERQRGELIVDSRGNRIKEINQAYSVTAKVIKDTLNLMTKSSLFTLEGEIKAGFFTLTGGHRVGLVGQVIADEKGIKRIKHISGLNIRICQEIIGAGDKVIKEIVKGRRDIYNTLIISPPRCGKTTLIRDLTRQLSDGIPNLRFNGLKVGVVDERSEIGGAYQGVAQNRLGVRTDLLDRCPKAEGMMLLIRSMSPDVIVTDEIGSEQDVKALQEAINAGVRIITTVHGSSLDELKLRPSLKKIINSNTFQRIIILSHRQGAGTVEKIIKI</sequence>
<dbReference type="OrthoDB" id="9768243at2"/>
<evidence type="ECO:0000256" key="1">
    <source>
        <dbReference type="ARBA" id="ARBA00022741"/>
    </source>
</evidence>